<protein>
    <submittedName>
        <fullName evidence="1">S-layer homology domain-containing protein</fullName>
    </submittedName>
</protein>
<dbReference type="EMBL" id="JACVVD010000016">
    <property type="protein sequence ID" value="MBD0384197.1"/>
    <property type="molecule type" value="Genomic_DNA"/>
</dbReference>
<dbReference type="AlphaFoldDB" id="A0A926KU21"/>
<evidence type="ECO:0000313" key="2">
    <source>
        <dbReference type="Proteomes" id="UP000650466"/>
    </source>
</evidence>
<gene>
    <name evidence="1" type="ORF">ICC18_29540</name>
</gene>
<proteinExistence type="predicted"/>
<reference evidence="1" key="1">
    <citation type="submission" date="2020-09" db="EMBL/GenBank/DDBJ databases">
        <title>Draft Genome Sequence of Paenibacillus sp. WST5.</title>
        <authorList>
            <person name="Bao Z."/>
        </authorList>
    </citation>
    <scope>NUCLEOTIDE SEQUENCE</scope>
    <source>
        <strain evidence="1">WST5</strain>
    </source>
</reference>
<evidence type="ECO:0000313" key="1">
    <source>
        <dbReference type="EMBL" id="MBD0384197.1"/>
    </source>
</evidence>
<name>A0A926KU21_9BACL</name>
<accession>A0A926KU21</accession>
<sequence>NVMYKDAKDAIKTASFEVEVKDELPTVDKLTADENYDSTTNKTYAYEYMNLKAVDQYGVEYTTTEINAYDALTQIRYTLEDATTPTGGTAATINSVTGQITLNDSTSFTLKAISASGKVVTTFVTHQ</sequence>
<dbReference type="Proteomes" id="UP000650466">
    <property type="component" value="Unassembled WGS sequence"/>
</dbReference>
<organism evidence="1 2">
    <name type="scientific">Paenibacillus sedimenti</name>
    <dbReference type="NCBI Taxonomy" id="2770274"/>
    <lineage>
        <taxon>Bacteria</taxon>
        <taxon>Bacillati</taxon>
        <taxon>Bacillota</taxon>
        <taxon>Bacilli</taxon>
        <taxon>Bacillales</taxon>
        <taxon>Paenibacillaceae</taxon>
        <taxon>Paenibacillus</taxon>
    </lineage>
</organism>
<comment type="caution">
    <text evidence="1">The sequence shown here is derived from an EMBL/GenBank/DDBJ whole genome shotgun (WGS) entry which is preliminary data.</text>
</comment>
<feature type="non-terminal residue" evidence="1">
    <location>
        <position position="1"/>
    </location>
</feature>
<keyword evidence="2" id="KW-1185">Reference proteome</keyword>